<dbReference type="SMART" id="SM00672">
    <property type="entry name" value="CAP10"/>
    <property type="match status" value="1"/>
</dbReference>
<feature type="transmembrane region" description="Helical" evidence="3">
    <location>
        <begin position="803"/>
        <end position="820"/>
    </location>
</feature>
<feature type="transmembrane region" description="Helical" evidence="3">
    <location>
        <begin position="863"/>
        <end position="882"/>
    </location>
</feature>
<evidence type="ECO:0000256" key="3">
    <source>
        <dbReference type="SAM" id="Phobius"/>
    </source>
</evidence>
<feature type="transmembrane region" description="Helical" evidence="3">
    <location>
        <begin position="737"/>
        <end position="757"/>
    </location>
</feature>
<feature type="transmembrane region" description="Helical" evidence="3">
    <location>
        <begin position="764"/>
        <end position="783"/>
    </location>
</feature>
<feature type="domain" description="Glycosyl transferase CAP10" evidence="5">
    <location>
        <begin position="347"/>
        <end position="605"/>
    </location>
</feature>
<protein>
    <submittedName>
        <fullName evidence="6">Protein O-glucosyltransferase 2 (Endoplasmic reticulum resident protein 58) (ER protein 58) (ERp58) (KDEL motif-containing protein 1) (Protein O-xylosyltransferase POGLUT2)</fullName>
    </submittedName>
</protein>
<comment type="caution">
    <text evidence="6">The sequence shown here is derived from an EMBL/GenBank/DDBJ whole genome shotgun (WGS) entry which is preliminary data.</text>
</comment>
<feature type="transmembrane region" description="Helical" evidence="3">
    <location>
        <begin position="705"/>
        <end position="725"/>
    </location>
</feature>
<keyword evidence="7" id="KW-1185">Reference proteome</keyword>
<feature type="transmembrane region" description="Helical" evidence="3">
    <location>
        <begin position="678"/>
        <end position="698"/>
    </location>
</feature>
<evidence type="ECO:0000256" key="2">
    <source>
        <dbReference type="ARBA" id="ARBA00022679"/>
    </source>
</evidence>
<evidence type="ECO:0000259" key="5">
    <source>
        <dbReference type="SMART" id="SM00672"/>
    </source>
</evidence>
<keyword evidence="3" id="KW-0812">Transmembrane</keyword>
<keyword evidence="2" id="KW-0808">Transferase</keyword>
<keyword evidence="4" id="KW-0732">Signal</keyword>
<feature type="transmembrane region" description="Helical" evidence="3">
    <location>
        <begin position="827"/>
        <end position="843"/>
    </location>
</feature>
<gene>
    <name evidence="6" type="ORF">SCF082_LOCUS13494</name>
</gene>
<dbReference type="InterPro" id="IPR051091">
    <property type="entry name" value="O-Glucosyltr/Glycosyltrsf_90"/>
</dbReference>
<reference evidence="6 7" key="1">
    <citation type="submission" date="2024-02" db="EMBL/GenBank/DDBJ databases">
        <authorList>
            <person name="Chen Y."/>
            <person name="Shah S."/>
            <person name="Dougan E. K."/>
            <person name="Thang M."/>
            <person name="Chan C."/>
        </authorList>
    </citation>
    <scope>NUCLEOTIDE SEQUENCE [LARGE SCALE GENOMIC DNA]</scope>
</reference>
<dbReference type="Pfam" id="PF05686">
    <property type="entry name" value="Glyco_transf_90"/>
    <property type="match status" value="1"/>
</dbReference>
<sequence length="902" mass="99786">MAKAAFAVLGAVAAQSLDLDCPGPWIEFRGKLYQAANPNIRHFAIASQEVLSLAGKFQAERPSTSSGDCPLGEAALRIIESLQIGEGVEAVTIASDFELLEALGWSALVRSGWPIFQLLYLLHKHAKPQHPRDPSSTCFQMDNYARTLQRALQHQPKPGDVGLTASSWSFLSRKIAASCSSLASAAIVAIAWARLPVYDIETEGLLYQAQQLTFLADLAFAHADHPLPLVVARFAAAQQLSVHFIESDDEERSADCVVRFAGTPSGSCNFFAPIWQGLRPWQSRGVYLEDQVRAFRPTTDQKTVLFRLIGDELVQVIPTHSHLDVDFGATEPTCLAHALLDLLASVELPDFDIVLNHGDLPLLRKASHKPPFYGPMDKEARTPAPLFSICASEDFWDILFPNVCRPALVNMSGMSPIPWEQKLPIAFWRGTDRGAVNWAIEVRDMYKGSPRKRFLDAWADNDDFDMAFLDDDLLNATVVNTDPSFVPLDQWPRRRYLLDLPGNGYSGSLKQKLTASSAVLFLNDVKVHGATPVYEHYHGGLQDRRHILLIGMDDAGEKVRWAQEHDDDMQEMVRNANRYMESFEKLTQCYLWFLITRFASILRYQPHHEQTPAFGPVSVRTMVVHRRPLRRESAAFKNECERLRADSLKKMSQVHAAIEQQLHDALQPLDNLQACDTIGGISVAVLCLLALAVCFFGYRIYKLAFAVFAFIVGFGFEAAVGSAWIAQGNEEGLTEKVIVLVCSILWGTLFLVLARRYQENVEKIIGFVFGACLGLAVTIAVLYILQAPLDKALGTKGQGWENFAGITLGVPIALLTGYLCRTWVKHLVMLVTAFVGAAAAWRWGKALLGCTQANSDLLENHIFNLAIFIGLGLIGLAVQFCFQPHKSVTKSSAPSTAPAAEP</sequence>
<evidence type="ECO:0000256" key="4">
    <source>
        <dbReference type="SAM" id="SignalP"/>
    </source>
</evidence>
<dbReference type="PANTHER" id="PTHR12203:SF35">
    <property type="entry name" value="PROTEIN O-GLUCOSYLTRANSFERASE 1"/>
    <property type="match status" value="1"/>
</dbReference>
<accession>A0ABP0JST3</accession>
<comment type="similarity">
    <text evidence="1">Belongs to the glycosyltransferase 90 family.</text>
</comment>
<evidence type="ECO:0000313" key="7">
    <source>
        <dbReference type="Proteomes" id="UP001642464"/>
    </source>
</evidence>
<dbReference type="InterPro" id="IPR006598">
    <property type="entry name" value="CAP10"/>
</dbReference>
<keyword evidence="3" id="KW-1133">Transmembrane helix</keyword>
<evidence type="ECO:0000313" key="6">
    <source>
        <dbReference type="EMBL" id="CAK9017137.1"/>
    </source>
</evidence>
<feature type="signal peptide" evidence="4">
    <location>
        <begin position="1"/>
        <end position="16"/>
    </location>
</feature>
<dbReference type="Proteomes" id="UP001642464">
    <property type="component" value="Unassembled WGS sequence"/>
</dbReference>
<proteinExistence type="inferred from homology"/>
<name>A0ABP0JST3_9DINO</name>
<dbReference type="EMBL" id="CAXAMM010008358">
    <property type="protein sequence ID" value="CAK9017137.1"/>
    <property type="molecule type" value="Genomic_DNA"/>
</dbReference>
<evidence type="ECO:0000256" key="1">
    <source>
        <dbReference type="ARBA" id="ARBA00010118"/>
    </source>
</evidence>
<organism evidence="6 7">
    <name type="scientific">Durusdinium trenchii</name>
    <dbReference type="NCBI Taxonomy" id="1381693"/>
    <lineage>
        <taxon>Eukaryota</taxon>
        <taxon>Sar</taxon>
        <taxon>Alveolata</taxon>
        <taxon>Dinophyceae</taxon>
        <taxon>Suessiales</taxon>
        <taxon>Symbiodiniaceae</taxon>
        <taxon>Durusdinium</taxon>
    </lineage>
</organism>
<dbReference type="PANTHER" id="PTHR12203">
    <property type="entry name" value="KDEL LYS-ASP-GLU-LEU CONTAINING - RELATED"/>
    <property type="match status" value="1"/>
</dbReference>
<keyword evidence="3" id="KW-0472">Membrane</keyword>
<feature type="chain" id="PRO_5046570074" evidence="4">
    <location>
        <begin position="17"/>
        <end position="902"/>
    </location>
</feature>